<keyword evidence="3" id="KW-1185">Reference proteome</keyword>
<reference evidence="2 3" key="1">
    <citation type="submission" date="2019-08" db="EMBL/GenBank/DDBJ databases">
        <title>Whole genome of Aphis craccivora.</title>
        <authorList>
            <person name="Voronova N.V."/>
            <person name="Shulinski R.S."/>
            <person name="Bandarenka Y.V."/>
            <person name="Zhorov D.G."/>
            <person name="Warner D."/>
        </authorList>
    </citation>
    <scope>NUCLEOTIDE SEQUENCE [LARGE SCALE GENOMIC DNA]</scope>
    <source>
        <strain evidence="2">180601</strain>
        <tissue evidence="2">Whole Body</tissue>
    </source>
</reference>
<keyword evidence="1" id="KW-0732">Signal</keyword>
<gene>
    <name evidence="2" type="ORF">FWK35_00017925</name>
</gene>
<evidence type="ECO:0000313" key="2">
    <source>
        <dbReference type="EMBL" id="KAF0748963.1"/>
    </source>
</evidence>
<accession>A0A6G0Y4J3</accession>
<evidence type="ECO:0000313" key="3">
    <source>
        <dbReference type="Proteomes" id="UP000478052"/>
    </source>
</evidence>
<dbReference type="Proteomes" id="UP000478052">
    <property type="component" value="Unassembled WGS sequence"/>
</dbReference>
<comment type="caution">
    <text evidence="2">The sequence shown here is derived from an EMBL/GenBank/DDBJ whole genome shotgun (WGS) entry which is preliminary data.</text>
</comment>
<feature type="chain" id="PRO_5026056054" evidence="1">
    <location>
        <begin position="19"/>
        <end position="69"/>
    </location>
</feature>
<name>A0A6G0Y4J3_APHCR</name>
<dbReference type="EMBL" id="VUJU01006281">
    <property type="protein sequence ID" value="KAF0748963.1"/>
    <property type="molecule type" value="Genomic_DNA"/>
</dbReference>
<evidence type="ECO:0000256" key="1">
    <source>
        <dbReference type="SAM" id="SignalP"/>
    </source>
</evidence>
<proteinExistence type="predicted"/>
<feature type="signal peptide" evidence="1">
    <location>
        <begin position="1"/>
        <end position="18"/>
    </location>
</feature>
<protein>
    <submittedName>
        <fullName evidence="2">Uncharacterized protein</fullName>
    </submittedName>
</protein>
<sequence length="69" mass="7942">MALCNSLLLYGITCWGGASRTDIKSTVEQCSRLYVNDLDENYLCYHLRSKIHHSQLNSIYQKRACSVEK</sequence>
<organism evidence="2 3">
    <name type="scientific">Aphis craccivora</name>
    <name type="common">Cowpea aphid</name>
    <dbReference type="NCBI Taxonomy" id="307492"/>
    <lineage>
        <taxon>Eukaryota</taxon>
        <taxon>Metazoa</taxon>
        <taxon>Ecdysozoa</taxon>
        <taxon>Arthropoda</taxon>
        <taxon>Hexapoda</taxon>
        <taxon>Insecta</taxon>
        <taxon>Pterygota</taxon>
        <taxon>Neoptera</taxon>
        <taxon>Paraneoptera</taxon>
        <taxon>Hemiptera</taxon>
        <taxon>Sternorrhyncha</taxon>
        <taxon>Aphidomorpha</taxon>
        <taxon>Aphidoidea</taxon>
        <taxon>Aphididae</taxon>
        <taxon>Aphidini</taxon>
        <taxon>Aphis</taxon>
        <taxon>Aphis</taxon>
    </lineage>
</organism>
<dbReference type="AlphaFoldDB" id="A0A6G0Y4J3"/>